<evidence type="ECO:0000313" key="3">
    <source>
        <dbReference type="Proteomes" id="UP000036908"/>
    </source>
</evidence>
<dbReference type="GO" id="GO:0004497">
    <property type="term" value="F:monooxygenase activity"/>
    <property type="evidence" value="ECO:0007669"/>
    <property type="project" value="UniProtKB-KW"/>
</dbReference>
<dbReference type="InterPro" id="IPR007138">
    <property type="entry name" value="ABM_dom"/>
</dbReference>
<dbReference type="EMBL" id="JSVA01000010">
    <property type="protein sequence ID" value="KOF02740.1"/>
    <property type="molecule type" value="Genomic_DNA"/>
</dbReference>
<dbReference type="Gene3D" id="3.30.70.100">
    <property type="match status" value="1"/>
</dbReference>
<sequence length="98" mass="11707">MLTRIVRMTFKAEEVEAFIELFNETKDRIRHFEGCQYLELMRDYNDGCVFATYSHWENEEALNRYRHSELFGEVWKATKAKFADKPVAFSLKGFIQVD</sequence>
<dbReference type="InterPro" id="IPR011008">
    <property type="entry name" value="Dimeric_a/b-barrel"/>
</dbReference>
<accession>A0A0L8AKP8</accession>
<keyword evidence="2" id="KW-0503">Monooxygenase</keyword>
<dbReference type="RefSeq" id="WP_053223685.1">
    <property type="nucleotide sequence ID" value="NZ_JSVA01000010.1"/>
</dbReference>
<comment type="caution">
    <text evidence="2">The sequence shown here is derived from an EMBL/GenBank/DDBJ whole genome shotgun (WGS) entry which is preliminary data.</text>
</comment>
<keyword evidence="2" id="KW-0560">Oxidoreductase</keyword>
<name>A0A0L8AKP8_9BACT</name>
<keyword evidence="3" id="KW-1185">Reference proteome</keyword>
<dbReference type="PATRIC" id="fig|1566026.4.peg.394"/>
<evidence type="ECO:0000313" key="2">
    <source>
        <dbReference type="EMBL" id="KOF02740.1"/>
    </source>
</evidence>
<dbReference type="PROSITE" id="PS51725">
    <property type="entry name" value="ABM"/>
    <property type="match status" value="1"/>
</dbReference>
<dbReference type="SUPFAM" id="SSF54909">
    <property type="entry name" value="Dimeric alpha+beta barrel"/>
    <property type="match status" value="1"/>
</dbReference>
<dbReference type="Pfam" id="PF03992">
    <property type="entry name" value="ABM"/>
    <property type="match status" value="1"/>
</dbReference>
<evidence type="ECO:0000259" key="1">
    <source>
        <dbReference type="PROSITE" id="PS51725"/>
    </source>
</evidence>
<reference evidence="3" key="1">
    <citation type="submission" date="2014-11" db="EMBL/GenBank/DDBJ databases">
        <title>Genome sequencing of Roseivirga sp. D-25.</title>
        <authorList>
            <person name="Selvaratnam C."/>
            <person name="Thevarajoo S."/>
            <person name="Goh K.M."/>
            <person name="Eee R."/>
            <person name="Chan K.-G."/>
            <person name="Chong C.S."/>
        </authorList>
    </citation>
    <scope>NUCLEOTIDE SEQUENCE [LARGE SCALE GENOMIC DNA]</scope>
    <source>
        <strain evidence="3">D-25</strain>
    </source>
</reference>
<dbReference type="AlphaFoldDB" id="A0A0L8AKP8"/>
<proteinExistence type="predicted"/>
<dbReference type="Proteomes" id="UP000036908">
    <property type="component" value="Unassembled WGS sequence"/>
</dbReference>
<dbReference type="OrthoDB" id="1120859at2"/>
<feature type="domain" description="ABM" evidence="1">
    <location>
        <begin position="2"/>
        <end position="91"/>
    </location>
</feature>
<gene>
    <name evidence="2" type="ORF">OB69_10545</name>
</gene>
<organism evidence="2 3">
    <name type="scientific">Roseivirga seohaensis subsp. aquiponti</name>
    <dbReference type="NCBI Taxonomy" id="1566026"/>
    <lineage>
        <taxon>Bacteria</taxon>
        <taxon>Pseudomonadati</taxon>
        <taxon>Bacteroidota</taxon>
        <taxon>Cytophagia</taxon>
        <taxon>Cytophagales</taxon>
        <taxon>Roseivirgaceae</taxon>
        <taxon>Roseivirga</taxon>
    </lineage>
</organism>
<protein>
    <submittedName>
        <fullName evidence="2">Antibiotic biosynthesis monooxygenase</fullName>
    </submittedName>
</protein>